<reference evidence="1" key="1">
    <citation type="submission" date="2020-11" db="EMBL/GenBank/DDBJ databases">
        <authorList>
            <person name="Tran Van P."/>
        </authorList>
    </citation>
    <scope>NUCLEOTIDE SEQUENCE</scope>
</reference>
<organism evidence="1">
    <name type="scientific">Timema californicum</name>
    <name type="common">California timema</name>
    <name type="synonym">Walking stick</name>
    <dbReference type="NCBI Taxonomy" id="61474"/>
    <lineage>
        <taxon>Eukaryota</taxon>
        <taxon>Metazoa</taxon>
        <taxon>Ecdysozoa</taxon>
        <taxon>Arthropoda</taxon>
        <taxon>Hexapoda</taxon>
        <taxon>Insecta</taxon>
        <taxon>Pterygota</taxon>
        <taxon>Neoptera</taxon>
        <taxon>Polyneoptera</taxon>
        <taxon>Phasmatodea</taxon>
        <taxon>Timematodea</taxon>
        <taxon>Timematoidea</taxon>
        <taxon>Timematidae</taxon>
        <taxon>Timema</taxon>
    </lineage>
</organism>
<dbReference type="GO" id="GO:0003924">
    <property type="term" value="F:GTPase activity"/>
    <property type="evidence" value="ECO:0007669"/>
    <property type="project" value="InterPro"/>
</dbReference>
<accession>A0A7R9JEG2</accession>
<proteinExistence type="predicted"/>
<evidence type="ECO:0000313" key="1">
    <source>
        <dbReference type="EMBL" id="CAD7577820.1"/>
    </source>
</evidence>
<dbReference type="GO" id="GO:0005525">
    <property type="term" value="F:GTP binding"/>
    <property type="evidence" value="ECO:0007669"/>
    <property type="project" value="InterPro"/>
</dbReference>
<name>A0A7R9JEG2_TIMCA</name>
<dbReference type="Pfam" id="PF00071">
    <property type="entry name" value="Ras"/>
    <property type="match status" value="1"/>
</dbReference>
<dbReference type="InterPro" id="IPR027417">
    <property type="entry name" value="P-loop_NTPase"/>
</dbReference>
<dbReference type="SUPFAM" id="SSF52540">
    <property type="entry name" value="P-loop containing nucleoside triphosphate hydrolases"/>
    <property type="match status" value="1"/>
</dbReference>
<dbReference type="AlphaFoldDB" id="A0A7R9JEG2"/>
<dbReference type="InterPro" id="IPR001806">
    <property type="entry name" value="Small_GTPase"/>
</dbReference>
<dbReference type="EMBL" id="OE186206">
    <property type="protein sequence ID" value="CAD7577820.1"/>
    <property type="molecule type" value="Genomic_DNA"/>
</dbReference>
<dbReference type="Gene3D" id="3.40.50.300">
    <property type="entry name" value="P-loop containing nucleotide triphosphate hydrolases"/>
    <property type="match status" value="1"/>
</dbReference>
<protein>
    <submittedName>
        <fullName evidence="1">(California timema) hypothetical protein</fullName>
    </submittedName>
</protein>
<gene>
    <name evidence="1" type="ORF">TCMB3V08_LOCUS10364</name>
</gene>
<sequence>MLTVSCELSVSTKEATRLLLTAGGVGKSALTIQLIQNHFVDEYDPTIGQFEQITTNSSASEQFILTILVARPNTALSCRTGATGMATSGFKRRMTEKPVFWTFWTPQDRRNTGECTPEASIENSFPEIMTAVLPS</sequence>